<dbReference type="GO" id="GO:0070525">
    <property type="term" value="P:tRNA threonylcarbamoyladenosine metabolic process"/>
    <property type="evidence" value="ECO:0007669"/>
    <property type="project" value="UniProtKB-ARBA"/>
</dbReference>
<reference evidence="10 11" key="1">
    <citation type="submission" date="2013-11" db="EMBL/GenBank/DDBJ databases">
        <title>Genome sequencing of Stegodyphus mimosarum.</title>
        <authorList>
            <person name="Bechsgaard J."/>
        </authorList>
    </citation>
    <scope>NUCLEOTIDE SEQUENCE [LARGE SCALE GENOMIC DNA]</scope>
</reference>
<name>A0A087UIM4_STEMI</name>
<keyword evidence="11" id="KW-1185">Reference proteome</keyword>
<evidence type="ECO:0000256" key="2">
    <source>
        <dbReference type="ARBA" id="ARBA00022490"/>
    </source>
</evidence>
<dbReference type="GO" id="GO:0046872">
    <property type="term" value="F:metal ion binding"/>
    <property type="evidence" value="ECO:0007669"/>
    <property type="project" value="UniProtKB-KW"/>
</dbReference>
<dbReference type="PROSITE" id="PS01016">
    <property type="entry name" value="GLYCOPROTEASE"/>
    <property type="match status" value="1"/>
</dbReference>
<evidence type="ECO:0000256" key="3">
    <source>
        <dbReference type="ARBA" id="ARBA00022679"/>
    </source>
</evidence>
<dbReference type="InterPro" id="IPR000905">
    <property type="entry name" value="Gcp-like_dom"/>
</dbReference>
<dbReference type="InterPro" id="IPR043129">
    <property type="entry name" value="ATPase_NBD"/>
</dbReference>
<dbReference type="Proteomes" id="UP000054359">
    <property type="component" value="Unassembled WGS sequence"/>
</dbReference>
<dbReference type="OrthoDB" id="10254073at2759"/>
<keyword evidence="3" id="KW-0808">Transferase</keyword>
<dbReference type="InterPro" id="IPR017860">
    <property type="entry name" value="Peptidase_M22_CS"/>
</dbReference>
<feature type="domain" description="Gcp-like" evidence="9">
    <location>
        <begin position="25"/>
        <end position="185"/>
    </location>
</feature>
<keyword evidence="2" id="KW-0963">Cytoplasm</keyword>
<keyword evidence="4" id="KW-0819">tRNA processing</keyword>
<keyword evidence="5" id="KW-0479">Metal-binding</keyword>
<dbReference type="FunFam" id="3.30.420.40:FF:000037">
    <property type="entry name" value="Probable tRNA N6-adenosine threonylcarbamoyltransferase"/>
    <property type="match status" value="1"/>
</dbReference>
<dbReference type="EC" id="2.3.1.234" evidence="1"/>
<evidence type="ECO:0000256" key="5">
    <source>
        <dbReference type="ARBA" id="ARBA00022723"/>
    </source>
</evidence>
<evidence type="ECO:0000256" key="8">
    <source>
        <dbReference type="ARBA" id="ARBA00048117"/>
    </source>
</evidence>
<evidence type="ECO:0000313" key="10">
    <source>
        <dbReference type="EMBL" id="KFM77213.1"/>
    </source>
</evidence>
<dbReference type="PANTHER" id="PTHR11735:SF14">
    <property type="entry name" value="TRNA N6-ADENOSINE THREONYLCARBAMOYLTRANSFERASE"/>
    <property type="match status" value="1"/>
</dbReference>
<evidence type="ECO:0000256" key="7">
    <source>
        <dbReference type="ARBA" id="ARBA00023315"/>
    </source>
</evidence>
<dbReference type="SUPFAM" id="SSF53067">
    <property type="entry name" value="Actin-like ATPase domain"/>
    <property type="match status" value="2"/>
</dbReference>
<organism evidence="10 11">
    <name type="scientific">Stegodyphus mimosarum</name>
    <name type="common">African social velvet spider</name>
    <dbReference type="NCBI Taxonomy" id="407821"/>
    <lineage>
        <taxon>Eukaryota</taxon>
        <taxon>Metazoa</taxon>
        <taxon>Ecdysozoa</taxon>
        <taxon>Arthropoda</taxon>
        <taxon>Chelicerata</taxon>
        <taxon>Arachnida</taxon>
        <taxon>Araneae</taxon>
        <taxon>Araneomorphae</taxon>
        <taxon>Entelegynae</taxon>
        <taxon>Eresoidea</taxon>
        <taxon>Eresidae</taxon>
        <taxon>Stegodyphus</taxon>
    </lineage>
</organism>
<feature type="non-terminal residue" evidence="10">
    <location>
        <position position="185"/>
    </location>
</feature>
<accession>A0A087UIM4</accession>
<dbReference type="GO" id="GO:0000408">
    <property type="term" value="C:EKC/KEOPS complex"/>
    <property type="evidence" value="ECO:0007669"/>
    <property type="project" value="TreeGrafter"/>
</dbReference>
<protein>
    <recommendedName>
        <fullName evidence="1">N(6)-L-threonylcarbamoyladenine synthase</fullName>
        <ecNumber evidence="1">2.3.1.234</ecNumber>
    </recommendedName>
</protein>
<dbReference type="OMA" id="TAQHHLH"/>
<dbReference type="EMBL" id="KK119971">
    <property type="protein sequence ID" value="KFM77213.1"/>
    <property type="molecule type" value="Genomic_DNA"/>
</dbReference>
<dbReference type="AlphaFoldDB" id="A0A087UIM4"/>
<keyword evidence="7" id="KW-0012">Acyltransferase</keyword>
<dbReference type="InterPro" id="IPR017861">
    <property type="entry name" value="KAE1/TsaD"/>
</dbReference>
<dbReference type="STRING" id="407821.A0A087UIM4"/>
<evidence type="ECO:0000256" key="1">
    <source>
        <dbReference type="ARBA" id="ARBA00012156"/>
    </source>
</evidence>
<evidence type="ECO:0000259" key="9">
    <source>
        <dbReference type="Pfam" id="PF00814"/>
    </source>
</evidence>
<comment type="catalytic activity">
    <reaction evidence="8">
        <text>L-threonylcarbamoyladenylate + adenosine(37) in tRNA = N(6)-L-threonylcarbamoyladenosine(37) in tRNA + AMP + H(+)</text>
        <dbReference type="Rhea" id="RHEA:37059"/>
        <dbReference type="Rhea" id="RHEA-COMP:10162"/>
        <dbReference type="Rhea" id="RHEA-COMP:10163"/>
        <dbReference type="ChEBI" id="CHEBI:15378"/>
        <dbReference type="ChEBI" id="CHEBI:73682"/>
        <dbReference type="ChEBI" id="CHEBI:74411"/>
        <dbReference type="ChEBI" id="CHEBI:74418"/>
        <dbReference type="ChEBI" id="CHEBI:456215"/>
        <dbReference type="EC" id="2.3.1.234"/>
    </reaction>
</comment>
<dbReference type="PANTHER" id="PTHR11735">
    <property type="entry name" value="TRNA N6-ADENOSINE THREONYLCARBAMOYLTRANSFERASE"/>
    <property type="match status" value="1"/>
</dbReference>
<dbReference type="GO" id="GO:0005737">
    <property type="term" value="C:cytoplasm"/>
    <property type="evidence" value="ECO:0007669"/>
    <property type="project" value="TreeGrafter"/>
</dbReference>
<sequence length="185" mass="19829">MTIAIGFEGSANKLGVGIVRDGEVLSNCRATYITPPGEGFLPRDTAHHHQAHILDVLAKALSDANVKPGDIDVICYTKGPGIAAPLVSVAVVARTLAQLWNKPIVGVNHCIGHIEMGRLITGADNPIVLYVSGGNTQIIAYNERRYRIFGETIDIAVGNCLDRFARALKLSNDPSPGYNIEQMAK</sequence>
<evidence type="ECO:0000256" key="6">
    <source>
        <dbReference type="ARBA" id="ARBA00023004"/>
    </source>
</evidence>
<dbReference type="Pfam" id="PF00814">
    <property type="entry name" value="TsaD"/>
    <property type="match status" value="1"/>
</dbReference>
<gene>
    <name evidence="10" type="ORF">X975_13929</name>
</gene>
<dbReference type="GO" id="GO:0061711">
    <property type="term" value="F:tRNA N(6)-L-threonylcarbamoyladenine synthase activity"/>
    <property type="evidence" value="ECO:0007669"/>
    <property type="project" value="UniProtKB-EC"/>
</dbReference>
<proteinExistence type="predicted"/>
<evidence type="ECO:0000256" key="4">
    <source>
        <dbReference type="ARBA" id="ARBA00022694"/>
    </source>
</evidence>
<evidence type="ECO:0000313" key="11">
    <source>
        <dbReference type="Proteomes" id="UP000054359"/>
    </source>
</evidence>
<dbReference type="GO" id="GO:0006400">
    <property type="term" value="P:tRNA modification"/>
    <property type="evidence" value="ECO:0007669"/>
    <property type="project" value="UniProtKB-ARBA"/>
</dbReference>
<keyword evidence="6" id="KW-0408">Iron</keyword>
<dbReference type="Gene3D" id="3.30.420.40">
    <property type="match status" value="2"/>
</dbReference>
<dbReference type="PRINTS" id="PR00789">
    <property type="entry name" value="OSIALOPTASE"/>
</dbReference>